<comment type="caution">
    <text evidence="2">The sequence shown here is derived from an EMBL/GenBank/DDBJ whole genome shotgun (WGS) entry which is preliminary data.</text>
</comment>
<name>A0A5M8NYT1_9BACT</name>
<proteinExistence type="predicted"/>
<sequence>MKFFEHVKEWLQLSNEDKLNCYAAISNKFDLPIMAIEKDWWVVHTLSLIFSMLYANALIFKNLIHPEISAQWYLNYLEINPIRTNP</sequence>
<accession>A0A5M8NYT1</accession>
<dbReference type="EMBL" id="SNRX01000023">
    <property type="protein sequence ID" value="KAA6301229.1"/>
    <property type="molecule type" value="Genomic_DNA"/>
</dbReference>
<keyword evidence="1" id="KW-1133">Transmembrane helix</keyword>
<gene>
    <name evidence="2" type="ORF">EZS26_002618</name>
</gene>
<keyword evidence="1" id="KW-0472">Membrane</keyword>
<evidence type="ECO:0000313" key="2">
    <source>
        <dbReference type="EMBL" id="KAA6301229.1"/>
    </source>
</evidence>
<evidence type="ECO:0000313" key="3">
    <source>
        <dbReference type="Proteomes" id="UP000324575"/>
    </source>
</evidence>
<evidence type="ECO:0000256" key="1">
    <source>
        <dbReference type="SAM" id="Phobius"/>
    </source>
</evidence>
<reference evidence="2 3" key="1">
    <citation type="submission" date="2019-03" db="EMBL/GenBank/DDBJ databases">
        <title>Single cell metagenomics reveals metabolic interactions within the superorganism composed of flagellate Streblomastix strix and complex community of Bacteroidetes bacteria on its surface.</title>
        <authorList>
            <person name="Treitli S.C."/>
            <person name="Kolisko M."/>
            <person name="Husnik F."/>
            <person name="Keeling P."/>
            <person name="Hampl V."/>
        </authorList>
    </citation>
    <scope>NUCLEOTIDE SEQUENCE [LARGE SCALE GENOMIC DNA]</scope>
    <source>
        <strain evidence="2">St1</strain>
    </source>
</reference>
<keyword evidence="1" id="KW-0812">Transmembrane</keyword>
<protein>
    <submittedName>
        <fullName evidence="2">Uncharacterized protein</fullName>
    </submittedName>
</protein>
<feature type="transmembrane region" description="Helical" evidence="1">
    <location>
        <begin position="40"/>
        <end position="60"/>
    </location>
</feature>
<dbReference type="AlphaFoldDB" id="A0A5M8NYT1"/>
<dbReference type="Proteomes" id="UP000324575">
    <property type="component" value="Unassembled WGS sequence"/>
</dbReference>
<organism evidence="2 3">
    <name type="scientific">Candidatus Ordinivivax streblomastigis</name>
    <dbReference type="NCBI Taxonomy" id="2540710"/>
    <lineage>
        <taxon>Bacteria</taxon>
        <taxon>Pseudomonadati</taxon>
        <taxon>Bacteroidota</taxon>
        <taxon>Bacteroidia</taxon>
        <taxon>Bacteroidales</taxon>
        <taxon>Candidatus Ordinivivax</taxon>
    </lineage>
</organism>